<dbReference type="NCBIfam" id="NF033516">
    <property type="entry name" value="transpos_IS3"/>
    <property type="match status" value="1"/>
</dbReference>
<dbReference type="Pfam" id="PF13276">
    <property type="entry name" value="HTH_21"/>
    <property type="match status" value="1"/>
</dbReference>
<dbReference type="Gene3D" id="3.30.420.10">
    <property type="entry name" value="Ribonuclease H-like superfamily/Ribonuclease H"/>
    <property type="match status" value="1"/>
</dbReference>
<name>A0A085UMK0_PSESX</name>
<dbReference type="PANTHER" id="PTHR46889:SF4">
    <property type="entry name" value="TRANSPOSASE INSO FOR INSERTION SEQUENCE ELEMENT IS911B-RELATED"/>
    <property type="match status" value="1"/>
</dbReference>
<dbReference type="InterPro" id="IPR036397">
    <property type="entry name" value="RNaseH_sf"/>
</dbReference>
<dbReference type="PATRIC" id="fig|317.174.peg.6031"/>
<dbReference type="InterPro" id="IPR001584">
    <property type="entry name" value="Integrase_cat-core"/>
</dbReference>
<dbReference type="PANTHER" id="PTHR46889">
    <property type="entry name" value="TRANSPOSASE INSF FOR INSERTION SEQUENCE IS3B-RELATED"/>
    <property type="match status" value="1"/>
</dbReference>
<dbReference type="InterPro" id="IPR012337">
    <property type="entry name" value="RNaseH-like_sf"/>
</dbReference>
<sequence>MARSTFYYQRSALQLPDKHASLKAQIQSVYDQEKGLYGYRRITAVLRHRGVLVNHKVVQRLMGLLQLKSVVRPKKYRAYKGLVGTLAPNLLERNFTAQRPNQKWVTDVTEFKVAQQKLYLSPVMDLYNGEIVAYQMNARPCFTMVTTMLDKAFERLQHKSRLVIHSDQGWQYQQAQYRHKLQERGVKQSMSRKGNCLDNAAMESFFGTLKSEFFYLKTFNSVEELKAGVDDYIRYYNHDRIKMKLGGLSPVAYRTQPRAA</sequence>
<dbReference type="GO" id="GO:0015074">
    <property type="term" value="P:DNA integration"/>
    <property type="evidence" value="ECO:0007669"/>
    <property type="project" value="InterPro"/>
</dbReference>
<accession>A0A085UMK0</accession>
<dbReference type="EMBL" id="JPQT01000169">
    <property type="protein sequence ID" value="KFE44413.1"/>
    <property type="molecule type" value="Genomic_DNA"/>
</dbReference>
<dbReference type="InterPro" id="IPR048020">
    <property type="entry name" value="Transpos_IS3"/>
</dbReference>
<dbReference type="InterPro" id="IPR050900">
    <property type="entry name" value="Transposase_IS3/IS150/IS904"/>
</dbReference>
<dbReference type="PROSITE" id="PS50994">
    <property type="entry name" value="INTEGRASE"/>
    <property type="match status" value="1"/>
</dbReference>
<organism evidence="2 3">
    <name type="scientific">Pseudomonas syringae</name>
    <dbReference type="NCBI Taxonomy" id="317"/>
    <lineage>
        <taxon>Bacteria</taxon>
        <taxon>Pseudomonadati</taxon>
        <taxon>Pseudomonadota</taxon>
        <taxon>Gammaproteobacteria</taxon>
        <taxon>Pseudomonadales</taxon>
        <taxon>Pseudomonadaceae</taxon>
        <taxon>Pseudomonas</taxon>
    </lineage>
</organism>
<proteinExistence type="predicted"/>
<feature type="domain" description="Integrase catalytic" evidence="1">
    <location>
        <begin position="96"/>
        <end position="258"/>
    </location>
</feature>
<evidence type="ECO:0000259" key="1">
    <source>
        <dbReference type="PROSITE" id="PS50994"/>
    </source>
</evidence>
<dbReference type="AlphaFoldDB" id="A0A085UMK0"/>
<evidence type="ECO:0000313" key="3">
    <source>
        <dbReference type="Proteomes" id="UP000028643"/>
    </source>
</evidence>
<comment type="caution">
    <text evidence="2">The sequence shown here is derived from an EMBL/GenBank/DDBJ whole genome shotgun (WGS) entry which is preliminary data.</text>
</comment>
<protein>
    <submittedName>
        <fullName evidence="2">Integrase</fullName>
    </submittedName>
</protein>
<evidence type="ECO:0000313" key="2">
    <source>
        <dbReference type="EMBL" id="KFE44413.1"/>
    </source>
</evidence>
<dbReference type="Pfam" id="PF13333">
    <property type="entry name" value="rve_2"/>
    <property type="match status" value="1"/>
</dbReference>
<dbReference type="Proteomes" id="UP000028643">
    <property type="component" value="Unassembled WGS sequence"/>
</dbReference>
<reference evidence="2 3" key="1">
    <citation type="submission" date="2014-07" db="EMBL/GenBank/DDBJ databases">
        <title>Draft Genome Sequences of Environmental Pseudomonas syringae strains.</title>
        <authorList>
            <person name="Baltrus D.A."/>
            <person name="Berge O."/>
            <person name="Morris C."/>
        </authorList>
    </citation>
    <scope>NUCLEOTIDE SEQUENCE [LARGE SCALE GENOMIC DNA]</scope>
    <source>
        <strain evidence="2 3">CEB003</strain>
    </source>
</reference>
<dbReference type="SUPFAM" id="SSF53098">
    <property type="entry name" value="Ribonuclease H-like"/>
    <property type="match status" value="1"/>
</dbReference>
<dbReference type="Pfam" id="PF00665">
    <property type="entry name" value="rve"/>
    <property type="match status" value="1"/>
</dbReference>
<dbReference type="GO" id="GO:0003676">
    <property type="term" value="F:nucleic acid binding"/>
    <property type="evidence" value="ECO:0007669"/>
    <property type="project" value="InterPro"/>
</dbReference>
<dbReference type="InterPro" id="IPR025948">
    <property type="entry name" value="HTH-like_dom"/>
</dbReference>
<gene>
    <name evidence="2" type="ORF">IV02_29550</name>
</gene>